<comment type="subcellular location">
    <subcellularLocation>
        <location evidence="6">Cytoplasm</location>
    </subcellularLocation>
</comment>
<accession>A0AB33Z1B3</accession>
<keyword evidence="6" id="KW-0227">DNA damage</keyword>
<dbReference type="Pfam" id="PF02463">
    <property type="entry name" value="SMC_N"/>
    <property type="match status" value="1"/>
</dbReference>
<dbReference type="GO" id="GO:0006260">
    <property type="term" value="P:DNA replication"/>
    <property type="evidence" value="ECO:0007669"/>
    <property type="project" value="UniProtKB-UniRule"/>
</dbReference>
<dbReference type="GO" id="GO:0006302">
    <property type="term" value="P:double-strand break repair"/>
    <property type="evidence" value="ECO:0007669"/>
    <property type="project" value="TreeGrafter"/>
</dbReference>
<keyword evidence="5 6" id="KW-0238">DNA-binding</keyword>
<dbReference type="NCBIfam" id="TIGR00611">
    <property type="entry name" value="recf"/>
    <property type="match status" value="1"/>
</dbReference>
<keyword evidence="3 6" id="KW-0547">Nucleotide-binding</keyword>
<dbReference type="GO" id="GO:0003697">
    <property type="term" value="F:single-stranded DNA binding"/>
    <property type="evidence" value="ECO:0007669"/>
    <property type="project" value="UniProtKB-UniRule"/>
</dbReference>
<dbReference type="SUPFAM" id="SSF52540">
    <property type="entry name" value="P-loop containing nucleoside triphosphate hydrolases"/>
    <property type="match status" value="1"/>
</dbReference>
<evidence type="ECO:0000313" key="9">
    <source>
        <dbReference type="Proteomes" id="UP000015462"/>
    </source>
</evidence>
<evidence type="ECO:0000313" key="8">
    <source>
        <dbReference type="EMBL" id="EPD13067.1"/>
    </source>
</evidence>
<dbReference type="HAMAP" id="MF_00365">
    <property type="entry name" value="RecF"/>
    <property type="match status" value="1"/>
</dbReference>
<sequence length="359" mass="41180">MSLVDIQIKDVRNIENIIFQPSPKLNIIVGPNGSGKTSILESLYILSRARSFRTQNITKVLSHNKDSLIVFAQLAYVNVSHKIAIKKNKHKTIIRINARSEKKSSELSRLFHAHLIRPESQTLLENGGVDRRAFIDTGVFHVKHSFLNISKQYNHLLKQRNKLLKTKQLDTLTVWNNKLIEYGTIVSHEREKYLELLDKELKGIACQFIGDAEVTLNYLKGWDKSLSFEDALNKAKDRDILYGFTTAGAHKADIKVLVNGRLAQDYLSRGQMKLLVIAMYLAQIKLMRDRVSKSVCVLLDDLGAELDRENVRKVMFFLQKLNIQTFVTTTNIDLFLEFIDAKETKVFHVKRGVMQIEDN</sequence>
<dbReference type="InterPro" id="IPR003395">
    <property type="entry name" value="RecF/RecN/SMC_N"/>
</dbReference>
<name>A0AB33Z1B3_9GAMM</name>
<keyword evidence="2 6" id="KW-0235">DNA replication</keyword>
<keyword evidence="4 6" id="KW-0067">ATP-binding</keyword>
<comment type="caution">
    <text evidence="8">The sequence shown here is derived from an EMBL/GenBank/DDBJ whole genome shotgun (WGS) entry which is preliminary data.</text>
</comment>
<dbReference type="PANTHER" id="PTHR32182:SF0">
    <property type="entry name" value="DNA REPLICATION AND REPAIR PROTEIN RECF"/>
    <property type="match status" value="1"/>
</dbReference>
<keyword evidence="6" id="KW-0742">SOS response</keyword>
<evidence type="ECO:0000256" key="5">
    <source>
        <dbReference type="ARBA" id="ARBA00023125"/>
    </source>
</evidence>
<reference evidence="8 9" key="1">
    <citation type="journal article" date="2013" name="Genome Announc.">
        <title>Genome Sequence of the Pyrene- and Fluoranthene-Degrading Bacterium Cycloclasticus sp. Strain PY97M.</title>
        <authorList>
            <person name="Cui Z."/>
            <person name="Xu G."/>
            <person name="Li Q."/>
            <person name="Gao W."/>
            <person name="Zheng L."/>
        </authorList>
    </citation>
    <scope>NUCLEOTIDE SEQUENCE [LARGE SCALE GENOMIC DNA]</scope>
    <source>
        <strain evidence="8 9">PY97M</strain>
    </source>
</reference>
<dbReference type="GO" id="GO:0000731">
    <property type="term" value="P:DNA synthesis involved in DNA repair"/>
    <property type="evidence" value="ECO:0007669"/>
    <property type="project" value="TreeGrafter"/>
</dbReference>
<keyword evidence="1 6" id="KW-0963">Cytoplasm</keyword>
<feature type="domain" description="RecF/RecN/SMC N-terminal" evidence="7">
    <location>
        <begin position="3"/>
        <end position="353"/>
    </location>
</feature>
<evidence type="ECO:0000256" key="3">
    <source>
        <dbReference type="ARBA" id="ARBA00022741"/>
    </source>
</evidence>
<dbReference type="InterPro" id="IPR001238">
    <property type="entry name" value="DNA-binding_RecF"/>
</dbReference>
<dbReference type="Gene3D" id="1.20.1050.90">
    <property type="entry name" value="RecF/RecN/SMC, N-terminal domain"/>
    <property type="match status" value="1"/>
</dbReference>
<dbReference type="GO" id="GO:0005737">
    <property type="term" value="C:cytoplasm"/>
    <property type="evidence" value="ECO:0007669"/>
    <property type="project" value="UniProtKB-SubCell"/>
</dbReference>
<dbReference type="RefSeq" id="WP_016390242.1">
    <property type="nucleotide sequence ID" value="NZ_KE646807.1"/>
</dbReference>
<dbReference type="EMBL" id="ASHL01000004">
    <property type="protein sequence ID" value="EPD13067.1"/>
    <property type="molecule type" value="Genomic_DNA"/>
</dbReference>
<dbReference type="AlphaFoldDB" id="A0AB33Z1B3"/>
<dbReference type="Proteomes" id="UP000015462">
    <property type="component" value="Unassembled WGS sequence"/>
</dbReference>
<proteinExistence type="inferred from homology"/>
<evidence type="ECO:0000259" key="7">
    <source>
        <dbReference type="Pfam" id="PF02463"/>
    </source>
</evidence>
<keyword evidence="6" id="KW-0234">DNA repair</keyword>
<evidence type="ECO:0000256" key="2">
    <source>
        <dbReference type="ARBA" id="ARBA00022705"/>
    </source>
</evidence>
<comment type="similarity">
    <text evidence="6">Belongs to the RecF family.</text>
</comment>
<protein>
    <recommendedName>
        <fullName evidence="6">DNA replication and repair protein RecF</fullName>
    </recommendedName>
</protein>
<dbReference type="InterPro" id="IPR027417">
    <property type="entry name" value="P-loop_NTPase"/>
</dbReference>
<dbReference type="PANTHER" id="PTHR32182">
    <property type="entry name" value="DNA REPLICATION AND REPAIR PROTEIN RECF"/>
    <property type="match status" value="1"/>
</dbReference>
<feature type="binding site" evidence="6">
    <location>
        <begin position="30"/>
        <end position="37"/>
    </location>
    <ligand>
        <name>ATP</name>
        <dbReference type="ChEBI" id="CHEBI:30616"/>
    </ligand>
</feature>
<organism evidence="8 9">
    <name type="scientific">Cycloclasticus pugetii</name>
    <dbReference type="NCBI Taxonomy" id="34068"/>
    <lineage>
        <taxon>Bacteria</taxon>
        <taxon>Pseudomonadati</taxon>
        <taxon>Pseudomonadota</taxon>
        <taxon>Gammaproteobacteria</taxon>
        <taxon>Thiotrichales</taxon>
        <taxon>Piscirickettsiaceae</taxon>
        <taxon>Cycloclasticus</taxon>
    </lineage>
</organism>
<evidence type="ECO:0000256" key="4">
    <source>
        <dbReference type="ARBA" id="ARBA00022840"/>
    </source>
</evidence>
<comment type="function">
    <text evidence="6">The RecF protein is involved in DNA metabolism; it is required for DNA replication and normal SOS inducibility. RecF binds preferentially to single-stranded, linear DNA. It also seems to bind ATP.</text>
</comment>
<evidence type="ECO:0000256" key="6">
    <source>
        <dbReference type="HAMAP-Rule" id="MF_00365"/>
    </source>
</evidence>
<dbReference type="GO" id="GO:0009432">
    <property type="term" value="P:SOS response"/>
    <property type="evidence" value="ECO:0007669"/>
    <property type="project" value="UniProtKB-UniRule"/>
</dbReference>
<dbReference type="Gene3D" id="3.40.50.300">
    <property type="entry name" value="P-loop containing nucleotide triphosphate hydrolases"/>
    <property type="match status" value="1"/>
</dbReference>
<dbReference type="InterPro" id="IPR042174">
    <property type="entry name" value="RecF_2"/>
</dbReference>
<dbReference type="GO" id="GO:0005524">
    <property type="term" value="F:ATP binding"/>
    <property type="evidence" value="ECO:0007669"/>
    <property type="project" value="UniProtKB-UniRule"/>
</dbReference>
<keyword evidence="9" id="KW-1185">Reference proteome</keyword>
<gene>
    <name evidence="6" type="primary">recF</name>
    <name evidence="8" type="ORF">L196_05480</name>
</gene>
<evidence type="ECO:0000256" key="1">
    <source>
        <dbReference type="ARBA" id="ARBA00022490"/>
    </source>
</evidence>